<dbReference type="STRING" id="582515.KR51_00006470"/>
<organism evidence="3 4">
    <name type="scientific">Rubidibacter lacunae KORDI 51-2</name>
    <dbReference type="NCBI Taxonomy" id="582515"/>
    <lineage>
        <taxon>Bacteria</taxon>
        <taxon>Bacillati</taxon>
        <taxon>Cyanobacteriota</taxon>
        <taxon>Cyanophyceae</taxon>
        <taxon>Oscillatoriophycideae</taxon>
        <taxon>Chroococcales</taxon>
        <taxon>Aphanothecaceae</taxon>
        <taxon>Rubidibacter</taxon>
    </lineage>
</organism>
<dbReference type="Gene3D" id="1.20.144.10">
    <property type="entry name" value="Phosphatidic acid phosphatase type 2/haloperoxidase"/>
    <property type="match status" value="1"/>
</dbReference>
<dbReference type="GO" id="GO:0004601">
    <property type="term" value="F:peroxidase activity"/>
    <property type="evidence" value="ECO:0007669"/>
    <property type="project" value="InterPro"/>
</dbReference>
<dbReference type="InterPro" id="IPR016119">
    <property type="entry name" value="Br/Cl_peroxidase_C"/>
</dbReference>
<dbReference type="SUPFAM" id="SSF48317">
    <property type="entry name" value="Acid phosphatase/Vanadium-dependent haloperoxidase"/>
    <property type="match status" value="1"/>
</dbReference>
<dbReference type="InParanoid" id="U5DDR6"/>
<evidence type="ECO:0000313" key="3">
    <source>
        <dbReference type="EMBL" id="ERN42653.1"/>
    </source>
</evidence>
<evidence type="ECO:0000313" key="4">
    <source>
        <dbReference type="Proteomes" id="UP000016960"/>
    </source>
</evidence>
<evidence type="ECO:0008006" key="5">
    <source>
        <dbReference type="Google" id="ProtNLM"/>
    </source>
</evidence>
<comment type="caution">
    <text evidence="3">The sequence shown here is derived from an EMBL/GenBank/DDBJ whole genome shotgun (WGS) entry which is preliminary data.</text>
</comment>
<reference evidence="3 4" key="1">
    <citation type="submission" date="2013-05" db="EMBL/GenBank/DDBJ databases">
        <title>Draft genome sequence of Rubidibacter lacunae KORDI 51-2.</title>
        <authorList>
            <person name="Choi D.H."/>
            <person name="Noh J.H."/>
            <person name="Kwon K.-K."/>
            <person name="Lee J.-H."/>
            <person name="Ryu J.-Y."/>
        </authorList>
    </citation>
    <scope>NUCLEOTIDE SEQUENCE [LARGE SCALE GENOMIC DNA]</scope>
    <source>
        <strain evidence="3 4">KORDI 51-2</strain>
    </source>
</reference>
<keyword evidence="4" id="KW-1185">Reference proteome</keyword>
<dbReference type="InterPro" id="IPR052559">
    <property type="entry name" value="V-haloperoxidase"/>
</dbReference>
<proteinExistence type="predicted"/>
<dbReference type="EMBL" id="ASSJ01000012">
    <property type="protein sequence ID" value="ERN42653.1"/>
    <property type="molecule type" value="Genomic_DNA"/>
</dbReference>
<dbReference type="CDD" id="cd03398">
    <property type="entry name" value="PAP2_haloperoxidase"/>
    <property type="match status" value="1"/>
</dbReference>
<dbReference type="OrthoDB" id="518237at2"/>
<dbReference type="Pfam" id="PF22778">
    <property type="entry name" value="VCPO_2nd"/>
    <property type="match status" value="1"/>
</dbReference>
<dbReference type="InterPro" id="IPR036938">
    <property type="entry name" value="PAP2/HPO_sf"/>
</dbReference>
<dbReference type="PANTHER" id="PTHR34599">
    <property type="entry name" value="PEROXIDASE-RELATED"/>
    <property type="match status" value="1"/>
</dbReference>
<feature type="non-terminal residue" evidence="3">
    <location>
        <position position="551"/>
    </location>
</feature>
<dbReference type="RefSeq" id="WP_022604669.1">
    <property type="nucleotide sequence ID" value="NZ_ASSJ01000012.1"/>
</dbReference>
<feature type="domain" description="DUF6851" evidence="1">
    <location>
        <begin position="55"/>
        <end position="177"/>
    </location>
</feature>
<gene>
    <name evidence="3" type="ORF">KR51_00006470</name>
</gene>
<dbReference type="eggNOG" id="COG2931">
    <property type="taxonomic scope" value="Bacteria"/>
</dbReference>
<dbReference type="AlphaFoldDB" id="U5DDR6"/>
<protein>
    <recommendedName>
        <fullName evidence="5">PAP2 superfamily</fullName>
    </recommendedName>
</protein>
<evidence type="ECO:0000259" key="1">
    <source>
        <dbReference type="Pfam" id="PF21167"/>
    </source>
</evidence>
<dbReference type="InterPro" id="IPR055161">
    <property type="entry name" value="NapH1-like_2nd"/>
</dbReference>
<evidence type="ECO:0000259" key="2">
    <source>
        <dbReference type="Pfam" id="PF22778"/>
    </source>
</evidence>
<feature type="domain" description="Vanadium-dependent haloperoxidase NapH1-like second helical-bundle" evidence="2">
    <location>
        <begin position="340"/>
        <end position="501"/>
    </location>
</feature>
<dbReference type="PANTHER" id="PTHR34599:SF2">
    <property type="entry name" value="TRAF-TYPE DOMAIN-CONTAINING PROTEIN"/>
    <property type="match status" value="1"/>
</dbReference>
<dbReference type="Proteomes" id="UP000016960">
    <property type="component" value="Unassembled WGS sequence"/>
</dbReference>
<sequence>MSKPSLFLDVAAQTVSVVGDDSPTVSVIWDRAIQKAATDNSTTGPTIASRAYGVLHTAIYEAWSQYDPQAIGTLIDDNLQVPISEVTDENKIEAMTYAAFRVANFLFPDQAAAFDAALTDIEAEFGISIDPTNTSTDASTPAGIGNSAAEAIIAFRSNDGSNQANGFADTTGFVPTNIGPTDLEDTGLVINDIEKWTPEFNASLGATQGSLTPQWGLVTPFALEIGDATRPPAPEPFLLPGVEADFDFTNGTVDLEPNDRFLNFVPVTRDLIGTVINPGFITQAEDVVDASANLTDEQKLIAEFWEDGGGTSFPPGTWMTFGQYASAEADNTLDDDAVFFLALGNAVQDAGIATWEAKYFPDYNYTRPIRAIRELGRLGLIGEENPDTGLFEVDATVRFQGTQTIPAIDFETYQEPDGDPSPPFPEYTSGHSAFSRAGAEVIKAFTGSDEFNQGVTFPVGSARFESGLTPQAETTLFWETYTEAANEAGLSRIFGGIHFDEGDINGRELGRVSGLAAVDQALFFANGGKRDVIYGTSRDDFAVEVGGNLTR</sequence>
<dbReference type="InterPro" id="IPR049283">
    <property type="entry name" value="DUF6851"/>
</dbReference>
<name>U5DDR6_9CHRO</name>
<dbReference type="Gene3D" id="1.10.606.10">
    <property type="entry name" value="Vanadium-containing Chloroperoxidase, domain 2"/>
    <property type="match status" value="1"/>
</dbReference>
<dbReference type="Pfam" id="PF21167">
    <property type="entry name" value="DUF6851"/>
    <property type="match status" value="1"/>
</dbReference>
<accession>U5DDR6</accession>